<organism evidence="2 3">
    <name type="scientific">Cylindrobasidium torrendii FP15055 ss-10</name>
    <dbReference type="NCBI Taxonomy" id="1314674"/>
    <lineage>
        <taxon>Eukaryota</taxon>
        <taxon>Fungi</taxon>
        <taxon>Dikarya</taxon>
        <taxon>Basidiomycota</taxon>
        <taxon>Agaricomycotina</taxon>
        <taxon>Agaricomycetes</taxon>
        <taxon>Agaricomycetidae</taxon>
        <taxon>Agaricales</taxon>
        <taxon>Marasmiineae</taxon>
        <taxon>Physalacriaceae</taxon>
        <taxon>Cylindrobasidium</taxon>
    </lineage>
</organism>
<dbReference type="OrthoDB" id="3941538at2759"/>
<proteinExistence type="predicted"/>
<dbReference type="AlphaFoldDB" id="A0A0D7BHJ6"/>
<evidence type="ECO:0000313" key="3">
    <source>
        <dbReference type="Proteomes" id="UP000054007"/>
    </source>
</evidence>
<name>A0A0D7BHJ6_9AGAR</name>
<feature type="transmembrane region" description="Helical" evidence="1">
    <location>
        <begin position="124"/>
        <end position="144"/>
    </location>
</feature>
<feature type="transmembrane region" description="Helical" evidence="1">
    <location>
        <begin position="226"/>
        <end position="246"/>
    </location>
</feature>
<keyword evidence="1" id="KW-1133">Transmembrane helix</keyword>
<evidence type="ECO:0000256" key="1">
    <source>
        <dbReference type="SAM" id="Phobius"/>
    </source>
</evidence>
<dbReference type="EMBL" id="KN880480">
    <property type="protein sequence ID" value="KIY69660.1"/>
    <property type="molecule type" value="Genomic_DNA"/>
</dbReference>
<keyword evidence="3" id="KW-1185">Reference proteome</keyword>
<keyword evidence="1" id="KW-0812">Transmembrane</keyword>
<protein>
    <submittedName>
        <fullName evidence="2">Uncharacterized protein</fullName>
    </submittedName>
</protein>
<feature type="transmembrane region" description="Helical" evidence="1">
    <location>
        <begin position="258"/>
        <end position="277"/>
    </location>
</feature>
<sequence length="330" mass="37329">MPPSLSPSERTALLPTLSEENICHQILALEPPKAPSNDKDPWSTLDAQTTYANAHRAYEARVIALWDDWKASERSGEEIMKAVWTRVNGRCLAEVPALYSDALFHEAMLWSWHVRGRRRHLFDLVLWLIAYALLVSIAMSPSIFGWRHGVLLVLSLRWRLPSFLVIVASILTPLPDISFTLLLVSLALHTLTFALPTPPSPVLLFPPGRSVYTLFDFTARLKPLRVWLPVVLLSAWLLSQSLGDAFFGPAPIETRTALLFTALMALLVVFFGALFLVTTGPAPDERQWERHFYSVCTKYCAEKWWLPVPLDIIQRLGREGSSIYSSRRLD</sequence>
<gene>
    <name evidence="2" type="ORF">CYLTODRAFT_420480</name>
</gene>
<keyword evidence="1" id="KW-0472">Membrane</keyword>
<reference evidence="2 3" key="1">
    <citation type="journal article" date="2015" name="Fungal Genet. Biol.">
        <title>Evolution of novel wood decay mechanisms in Agaricales revealed by the genome sequences of Fistulina hepatica and Cylindrobasidium torrendii.</title>
        <authorList>
            <person name="Floudas D."/>
            <person name="Held B.W."/>
            <person name="Riley R."/>
            <person name="Nagy L.G."/>
            <person name="Koehler G."/>
            <person name="Ransdell A.S."/>
            <person name="Younus H."/>
            <person name="Chow J."/>
            <person name="Chiniquy J."/>
            <person name="Lipzen A."/>
            <person name="Tritt A."/>
            <person name="Sun H."/>
            <person name="Haridas S."/>
            <person name="LaButti K."/>
            <person name="Ohm R.A."/>
            <person name="Kues U."/>
            <person name="Blanchette R.A."/>
            <person name="Grigoriev I.V."/>
            <person name="Minto R.E."/>
            <person name="Hibbett D.S."/>
        </authorList>
    </citation>
    <scope>NUCLEOTIDE SEQUENCE [LARGE SCALE GENOMIC DNA]</scope>
    <source>
        <strain evidence="2 3">FP15055 ss-10</strain>
    </source>
</reference>
<accession>A0A0D7BHJ6</accession>
<evidence type="ECO:0000313" key="2">
    <source>
        <dbReference type="EMBL" id="KIY69660.1"/>
    </source>
</evidence>
<dbReference type="Proteomes" id="UP000054007">
    <property type="component" value="Unassembled WGS sequence"/>
</dbReference>